<evidence type="ECO:0000259" key="5">
    <source>
        <dbReference type="PROSITE" id="PS50048"/>
    </source>
</evidence>
<feature type="compositionally biased region" description="Basic and acidic residues" evidence="4">
    <location>
        <begin position="76"/>
        <end position="86"/>
    </location>
</feature>
<keyword evidence="7" id="KW-1185">Reference proteome</keyword>
<name>A0ABR4DKJ4_9PEZI</name>
<feature type="domain" description="Zn(2)-C6 fungal-type" evidence="5">
    <location>
        <begin position="18"/>
        <end position="49"/>
    </location>
</feature>
<feature type="region of interest" description="Disordered" evidence="4">
    <location>
        <begin position="576"/>
        <end position="662"/>
    </location>
</feature>
<sequence>MGDLATPSAATAVAPGISCMECQRRKQKCNREFPCNHCLKRGVSHLCRFVSKTSAAKLPREQRSQDGRSRASQKRGRGDSDKDSDNRSPNTDDDNDSDGDVSGALNNLGYLPYHHHRVLGHGPGPKAVRDLVEDSDGEQSEELKSMLHVVPEKRYTDCLVDNWLNGANHQYYALYPPEFRTQYDGWWATPRNKVSPELTSLILRVCACSLHFIIEDSVRVRLESELNTDVLSLASRMHAAAEKISASIPPGKGGLAHVQQLFLTAFWYKSAEKWTDSWHALSRAIRAANEIGLHQDSFSEGMSEFDREMRRRVWVILYLWDFALGATLSRPLIINHDDCTIVMPTLTLENNPLRPNQPSPFRHMILHCQLCIEMVAQMSKGSGSDDDNAQTAKRMVDTVEAWFDRLPAEYAAKTPPDTCWDDEFEWVVFQRRYLHLIGYLSLYTQLRPFILRNSGKPMSDLESALRERGVDAALSLMEVAWLLFETMVSAGAKFHYGIFCIFDVATVLCSGFLQDEARTLPRREGVLEALSKGLEMLAEGASRSKTTGTLHRILRGLLNKLPLSVREQALIGVTKRTKGMRCSSSSSDEAAFVVTQEKRSTKATPPVARRPNQSPESRSSTPSSGSDIALDSSSRQPRSTASPSSMSGSCRTSRSHAVSVAQARAVPPVIPSNAAPPADHSAPSEIFLASALVSPGYSASSSGFLPTTDGPVSASVIMASGGYSPSADFVSGASFHYIPAAASEPVGAIPFSEPGWQPASVSLCEPGGGPAGYQTDGLNHHHLPHHHHHHHPELLDYWGWQTLGMGSPASWGYQGPAGGDGLSRIVEQPGDFSSRTVSYDCGASSCTDQSR</sequence>
<dbReference type="Proteomes" id="UP001600064">
    <property type="component" value="Unassembled WGS sequence"/>
</dbReference>
<dbReference type="CDD" id="cd12148">
    <property type="entry name" value="fungal_TF_MHR"/>
    <property type="match status" value="1"/>
</dbReference>
<dbReference type="Pfam" id="PF00172">
    <property type="entry name" value="Zn_clus"/>
    <property type="match status" value="1"/>
</dbReference>
<dbReference type="PROSITE" id="PS50048">
    <property type="entry name" value="ZN2_CY6_FUNGAL_2"/>
    <property type="match status" value="1"/>
</dbReference>
<dbReference type="PANTHER" id="PTHR31001:SF84">
    <property type="entry name" value="FUNGAL SPECIFIC TRANSCRIPTION FACTOR"/>
    <property type="match status" value="1"/>
</dbReference>
<dbReference type="Pfam" id="PF04082">
    <property type="entry name" value="Fungal_trans"/>
    <property type="match status" value="1"/>
</dbReference>
<evidence type="ECO:0000256" key="1">
    <source>
        <dbReference type="ARBA" id="ARBA00004123"/>
    </source>
</evidence>
<evidence type="ECO:0000313" key="6">
    <source>
        <dbReference type="EMBL" id="KAL2270865.1"/>
    </source>
</evidence>
<evidence type="ECO:0000256" key="2">
    <source>
        <dbReference type="ARBA" id="ARBA00022723"/>
    </source>
</evidence>
<evidence type="ECO:0000313" key="7">
    <source>
        <dbReference type="Proteomes" id="UP001600064"/>
    </source>
</evidence>
<feature type="region of interest" description="Disordered" evidence="4">
    <location>
        <begin position="56"/>
        <end position="105"/>
    </location>
</feature>
<accession>A0ABR4DKJ4</accession>
<protein>
    <recommendedName>
        <fullName evidence="5">Zn(2)-C6 fungal-type domain-containing protein</fullName>
    </recommendedName>
</protein>
<keyword evidence="3" id="KW-0539">Nucleus</keyword>
<gene>
    <name evidence="6" type="ORF">VTJ83DRAFT_236</name>
</gene>
<keyword evidence="2" id="KW-0479">Metal-binding</keyword>
<dbReference type="InterPro" id="IPR050613">
    <property type="entry name" value="Sec_Metabolite_Reg"/>
</dbReference>
<dbReference type="Gene3D" id="4.10.240.10">
    <property type="entry name" value="Zn(2)-C6 fungal-type DNA-binding domain"/>
    <property type="match status" value="1"/>
</dbReference>
<dbReference type="InterPro" id="IPR001138">
    <property type="entry name" value="Zn2Cys6_DnaBD"/>
</dbReference>
<dbReference type="EMBL" id="JAZGUE010000001">
    <property type="protein sequence ID" value="KAL2270865.1"/>
    <property type="molecule type" value="Genomic_DNA"/>
</dbReference>
<reference evidence="6 7" key="1">
    <citation type="journal article" date="2024" name="Commun. Biol.">
        <title>Comparative genomic analysis of thermophilic fungi reveals convergent evolutionary adaptations and gene losses.</title>
        <authorList>
            <person name="Steindorff A.S."/>
            <person name="Aguilar-Pontes M.V."/>
            <person name="Robinson A.J."/>
            <person name="Andreopoulos B."/>
            <person name="LaButti K."/>
            <person name="Kuo A."/>
            <person name="Mondo S."/>
            <person name="Riley R."/>
            <person name="Otillar R."/>
            <person name="Haridas S."/>
            <person name="Lipzen A."/>
            <person name="Grimwood J."/>
            <person name="Schmutz J."/>
            <person name="Clum A."/>
            <person name="Reid I.D."/>
            <person name="Moisan M.C."/>
            <person name="Butler G."/>
            <person name="Nguyen T.T.M."/>
            <person name="Dewar K."/>
            <person name="Conant G."/>
            <person name="Drula E."/>
            <person name="Henrissat B."/>
            <person name="Hansel C."/>
            <person name="Singer S."/>
            <person name="Hutchinson M.I."/>
            <person name="de Vries R.P."/>
            <person name="Natvig D.O."/>
            <person name="Powell A.J."/>
            <person name="Tsang A."/>
            <person name="Grigoriev I.V."/>
        </authorList>
    </citation>
    <scope>NUCLEOTIDE SEQUENCE [LARGE SCALE GENOMIC DNA]</scope>
    <source>
        <strain evidence="6 7">ATCC 22073</strain>
    </source>
</reference>
<proteinExistence type="predicted"/>
<feature type="compositionally biased region" description="Low complexity" evidence="4">
    <location>
        <begin position="642"/>
        <end position="652"/>
    </location>
</feature>
<dbReference type="SMART" id="SM00066">
    <property type="entry name" value="GAL4"/>
    <property type="match status" value="1"/>
</dbReference>
<dbReference type="CDD" id="cd00067">
    <property type="entry name" value="GAL4"/>
    <property type="match status" value="1"/>
</dbReference>
<evidence type="ECO:0000256" key="3">
    <source>
        <dbReference type="ARBA" id="ARBA00023242"/>
    </source>
</evidence>
<organism evidence="6 7">
    <name type="scientific">Remersonia thermophila</name>
    <dbReference type="NCBI Taxonomy" id="72144"/>
    <lineage>
        <taxon>Eukaryota</taxon>
        <taxon>Fungi</taxon>
        <taxon>Dikarya</taxon>
        <taxon>Ascomycota</taxon>
        <taxon>Pezizomycotina</taxon>
        <taxon>Sordariomycetes</taxon>
        <taxon>Sordariomycetidae</taxon>
        <taxon>Sordariales</taxon>
        <taxon>Sordariales incertae sedis</taxon>
        <taxon>Remersonia</taxon>
    </lineage>
</organism>
<dbReference type="SUPFAM" id="SSF57701">
    <property type="entry name" value="Zn2/Cys6 DNA-binding domain"/>
    <property type="match status" value="1"/>
</dbReference>
<comment type="caution">
    <text evidence="6">The sequence shown here is derived from an EMBL/GenBank/DDBJ whole genome shotgun (WGS) entry which is preliminary data.</text>
</comment>
<dbReference type="RefSeq" id="XP_070869589.1">
    <property type="nucleotide sequence ID" value="XM_071008621.1"/>
</dbReference>
<dbReference type="InterPro" id="IPR007219">
    <property type="entry name" value="XnlR_reg_dom"/>
</dbReference>
<feature type="compositionally biased region" description="Basic and acidic residues" evidence="4">
    <location>
        <begin position="58"/>
        <end position="69"/>
    </location>
</feature>
<comment type="subcellular location">
    <subcellularLocation>
        <location evidence="1">Nucleus</location>
    </subcellularLocation>
</comment>
<feature type="compositionally biased region" description="Low complexity" evidence="4">
    <location>
        <begin position="614"/>
        <end position="634"/>
    </location>
</feature>
<dbReference type="SMART" id="SM00906">
    <property type="entry name" value="Fungal_trans"/>
    <property type="match status" value="1"/>
</dbReference>
<evidence type="ECO:0000256" key="4">
    <source>
        <dbReference type="SAM" id="MobiDB-lite"/>
    </source>
</evidence>
<dbReference type="InterPro" id="IPR036864">
    <property type="entry name" value="Zn2-C6_fun-type_DNA-bd_sf"/>
</dbReference>
<dbReference type="PANTHER" id="PTHR31001">
    <property type="entry name" value="UNCHARACTERIZED TRANSCRIPTIONAL REGULATORY PROTEIN"/>
    <property type="match status" value="1"/>
</dbReference>
<dbReference type="GeneID" id="98123265"/>